<gene>
    <name evidence="2" type="ORF">KL933_005176</name>
    <name evidence="3" type="ORF">KL946_005176</name>
</gene>
<feature type="compositionally biased region" description="Basic and acidic residues" evidence="1">
    <location>
        <begin position="104"/>
        <end position="119"/>
    </location>
</feature>
<dbReference type="EMBL" id="JAHLUH010000020">
    <property type="protein sequence ID" value="KAG7724033.1"/>
    <property type="molecule type" value="Genomic_DNA"/>
</dbReference>
<dbReference type="Proteomes" id="UP000738402">
    <property type="component" value="Unassembled WGS sequence"/>
</dbReference>
<feature type="region of interest" description="Disordered" evidence="1">
    <location>
        <begin position="56"/>
        <end position="128"/>
    </location>
</feature>
<comment type="caution">
    <text evidence="2">The sequence shown here is derived from an EMBL/GenBank/DDBJ whole genome shotgun (WGS) entry which is preliminary data.</text>
</comment>
<evidence type="ECO:0000313" key="2">
    <source>
        <dbReference type="EMBL" id="KAG7724033.1"/>
    </source>
</evidence>
<sequence>MAMLNHAWETNAIEESILVEQYLAIWTTLSEMKQTTAQDIAELDMCASAYLELQEEVSSADQKPYGPAGRPQQDQHESVFPRLDAAGPRGLSELHPYGRGSPAADHEHLRDAGTKMATEHRRRAQGRRAVDLGALRHKYRGAGEPGGRIEIGARRR</sequence>
<keyword evidence="4" id="KW-1185">Reference proteome</keyword>
<dbReference type="AlphaFoldDB" id="A0AAN6HY88"/>
<dbReference type="Proteomes" id="UP000697297">
    <property type="component" value="Unassembled WGS sequence"/>
</dbReference>
<evidence type="ECO:0000313" key="4">
    <source>
        <dbReference type="Proteomes" id="UP000697297"/>
    </source>
</evidence>
<proteinExistence type="predicted"/>
<accession>A0AAN6HY88</accession>
<protein>
    <submittedName>
        <fullName evidence="2">Uncharacterized protein</fullName>
    </submittedName>
</protein>
<dbReference type="EMBL" id="JAHLUN010000020">
    <property type="protein sequence ID" value="KAG7761770.1"/>
    <property type="molecule type" value="Genomic_DNA"/>
</dbReference>
<organism evidence="2 5">
    <name type="scientific">Ogataea haglerorum</name>
    <dbReference type="NCBI Taxonomy" id="1937702"/>
    <lineage>
        <taxon>Eukaryota</taxon>
        <taxon>Fungi</taxon>
        <taxon>Dikarya</taxon>
        <taxon>Ascomycota</taxon>
        <taxon>Saccharomycotina</taxon>
        <taxon>Pichiomycetes</taxon>
        <taxon>Pichiales</taxon>
        <taxon>Pichiaceae</taxon>
        <taxon>Ogataea</taxon>
    </lineage>
</organism>
<name>A0AAN6HY88_9ASCO</name>
<evidence type="ECO:0000313" key="3">
    <source>
        <dbReference type="EMBL" id="KAG7761770.1"/>
    </source>
</evidence>
<evidence type="ECO:0000313" key="5">
    <source>
        <dbReference type="Proteomes" id="UP000738402"/>
    </source>
</evidence>
<evidence type="ECO:0000256" key="1">
    <source>
        <dbReference type="SAM" id="MobiDB-lite"/>
    </source>
</evidence>
<reference evidence="2 4" key="1">
    <citation type="journal article" date="2021" name="G3 (Bethesda)">
        <title>Genomic diversity, chromosomal rearrangements, and interspecies hybridization in the ogataea polymorpha species complex.</title>
        <authorList>
            <person name="Hanson S.J."/>
            <person name="Cinneide E.O."/>
            <person name="Salzberg L.I."/>
            <person name="Wolfe K.H."/>
            <person name="McGowan J."/>
            <person name="Fitzpatrick D.A."/>
            <person name="Matlin K."/>
        </authorList>
    </citation>
    <scope>NUCLEOTIDE SEQUENCE</scope>
    <source>
        <strain evidence="3">81-436-3</strain>
        <strain evidence="2">83-405-1</strain>
    </source>
</reference>